<evidence type="ECO:0000256" key="1">
    <source>
        <dbReference type="SAM" id="MobiDB-lite"/>
    </source>
</evidence>
<evidence type="ECO:0000313" key="2">
    <source>
        <dbReference type="EMBL" id="KAK7383178.1"/>
    </source>
</evidence>
<name>A0AAN9RU12_PSOTE</name>
<keyword evidence="3" id="KW-1185">Reference proteome</keyword>
<gene>
    <name evidence="2" type="ORF">VNO78_28851</name>
</gene>
<dbReference type="AlphaFoldDB" id="A0AAN9RU12"/>
<evidence type="ECO:0000313" key="3">
    <source>
        <dbReference type="Proteomes" id="UP001386955"/>
    </source>
</evidence>
<feature type="compositionally biased region" description="Basic and acidic residues" evidence="1">
    <location>
        <begin position="182"/>
        <end position="195"/>
    </location>
</feature>
<sequence>MDNSIATPLVLLSNLSLIPSQLKGVEVLQCRLLKDQSGGLIKKIYSHLFASSSHRHHYTVTPPRNRDSGIITLFHTNTSTSKCSTPFECPLNKRKQNHNNGDDDFERHPFIPEIMEGDLPNNWKPLTLERYDGTTNPSAHIYEYLLQLNLNSASDDVLCQVLAISRQAANNPSQEFKHRHQLDKSFNKKHEREPRYDQYTPVNVARVRIMKQARRVYLHTLPLPGQSFAKSKLSTTHKEREGMTNTIARPVLVEATNTGAMSNDLLKDA</sequence>
<proteinExistence type="predicted"/>
<dbReference type="Proteomes" id="UP001386955">
    <property type="component" value="Unassembled WGS sequence"/>
</dbReference>
<feature type="region of interest" description="Disordered" evidence="1">
    <location>
        <begin position="173"/>
        <end position="195"/>
    </location>
</feature>
<accession>A0AAN9RU12</accession>
<reference evidence="2 3" key="1">
    <citation type="submission" date="2024-01" db="EMBL/GenBank/DDBJ databases">
        <title>The genomes of 5 underutilized Papilionoideae crops provide insights into root nodulation and disease resistanc.</title>
        <authorList>
            <person name="Jiang F."/>
        </authorList>
    </citation>
    <scope>NUCLEOTIDE SEQUENCE [LARGE SCALE GENOMIC DNA]</scope>
    <source>
        <strain evidence="2">DUOXIRENSHENG_FW03</strain>
        <tissue evidence="2">Leaves</tissue>
    </source>
</reference>
<protein>
    <submittedName>
        <fullName evidence="2">Uncharacterized protein</fullName>
    </submittedName>
</protein>
<comment type="caution">
    <text evidence="2">The sequence shown here is derived from an EMBL/GenBank/DDBJ whole genome shotgun (WGS) entry which is preliminary data.</text>
</comment>
<organism evidence="2 3">
    <name type="scientific">Psophocarpus tetragonolobus</name>
    <name type="common">Winged bean</name>
    <name type="synonym">Dolichos tetragonolobus</name>
    <dbReference type="NCBI Taxonomy" id="3891"/>
    <lineage>
        <taxon>Eukaryota</taxon>
        <taxon>Viridiplantae</taxon>
        <taxon>Streptophyta</taxon>
        <taxon>Embryophyta</taxon>
        <taxon>Tracheophyta</taxon>
        <taxon>Spermatophyta</taxon>
        <taxon>Magnoliopsida</taxon>
        <taxon>eudicotyledons</taxon>
        <taxon>Gunneridae</taxon>
        <taxon>Pentapetalae</taxon>
        <taxon>rosids</taxon>
        <taxon>fabids</taxon>
        <taxon>Fabales</taxon>
        <taxon>Fabaceae</taxon>
        <taxon>Papilionoideae</taxon>
        <taxon>50 kb inversion clade</taxon>
        <taxon>NPAAA clade</taxon>
        <taxon>indigoferoid/millettioid clade</taxon>
        <taxon>Phaseoleae</taxon>
        <taxon>Psophocarpus</taxon>
    </lineage>
</organism>
<dbReference type="EMBL" id="JAYMYS010000008">
    <property type="protein sequence ID" value="KAK7383178.1"/>
    <property type="molecule type" value="Genomic_DNA"/>
</dbReference>